<evidence type="ECO:0000313" key="1">
    <source>
        <dbReference type="EMBL" id="AGR89596.1"/>
    </source>
</evidence>
<sequence length="447" mass="50131">MMENRNGIVEAACPKCGGSGHADSGGVQSWGEPISIPCDCLTEQEEFLAWANEEYEVEEGYELNESNPAVMENKKGWMARAALPKRSKFRQHLDECADEVDTWPSYKREALKNPSPKCSTCHDQGEVFIGPGKVESHMLEEPEPIYAPCPDCEQPSPLQSEQAEAERPEVIRVPSCENSYGFGYVDGSCHVDLRKYRNHLEDILDSLPNDEPLMTVSQHERIVEALLFERQQMDRAFTTCINERDAALARVADMKTMADNYCALLMDANAKLAEMERQEPVALANRGLHAFWVKWTEAAAGLYGPGIKLYTAPVAQDQQLHDLDKQCRDDVARALGLHPSQERGFAWSYLLASIKSCRKASEDAAQAQHSVPEEFSFEYRHPNGECHTVTVSREQVINEMPDFLFEALCSKFCNCEPVGETNVVECCCDEYAEEFKLIDAALGKEVV</sequence>
<name>V5JX84_9CAUD</name>
<dbReference type="GeneID" id="17778642"/>
<reference evidence="1 2" key="1">
    <citation type="journal article" date="2013" name="Antimicrob. Agents Chemother.">
        <title>Predicting in vivo efficacy of therapeutic bacteriophages used to treat pulmonary infections.</title>
        <authorList>
            <person name="Henry M."/>
            <person name="Lavigne R."/>
            <person name="Debarbieux L."/>
        </authorList>
    </citation>
    <scope>NUCLEOTIDE SEQUENCE [LARGE SCALE GENOMIC DNA]</scope>
</reference>
<organism evidence="1 2">
    <name type="scientific">Pseudomonas phage PAK_P5</name>
    <dbReference type="NCBI Taxonomy" id="1327964"/>
    <lineage>
        <taxon>Viruses</taxon>
        <taxon>Duplodnaviria</taxon>
        <taxon>Heunggongvirae</taxon>
        <taxon>Uroviricota</taxon>
        <taxon>Caudoviricetes</taxon>
        <taxon>Vandenendeviridae</taxon>
        <taxon>Nankokuvirus</taxon>
        <taxon>Nankokuvirus PAKP3</taxon>
    </lineage>
</organism>
<proteinExistence type="predicted"/>
<accession>V5JX84</accession>
<gene>
    <name evidence="1" type="ORF">PAK_P500126</name>
</gene>
<dbReference type="RefSeq" id="YP_008857002.1">
    <property type="nucleotide sequence ID" value="NC_022966.1"/>
</dbReference>
<dbReference type="EMBL" id="KC862301">
    <property type="protein sequence ID" value="AGR89596.1"/>
    <property type="molecule type" value="Genomic_DNA"/>
</dbReference>
<protein>
    <submittedName>
        <fullName evidence="1">Uncharacterized protein</fullName>
    </submittedName>
</protein>
<evidence type="ECO:0000313" key="2">
    <source>
        <dbReference type="Proteomes" id="UP000018640"/>
    </source>
</evidence>
<dbReference type="Proteomes" id="UP000018640">
    <property type="component" value="Segment"/>
</dbReference>
<dbReference type="KEGG" id="vg:17778642"/>